<feature type="region of interest" description="Disordered" evidence="10">
    <location>
        <begin position="120"/>
        <end position="188"/>
    </location>
</feature>
<evidence type="ECO:0000256" key="6">
    <source>
        <dbReference type="ARBA" id="ARBA00022729"/>
    </source>
</evidence>
<evidence type="ECO:0000313" key="13">
    <source>
        <dbReference type="EMBL" id="KAF2093027.1"/>
    </source>
</evidence>
<dbReference type="GO" id="GO:0098552">
    <property type="term" value="C:side of membrane"/>
    <property type="evidence" value="ECO:0007669"/>
    <property type="project" value="UniProtKB-KW"/>
</dbReference>
<gene>
    <name evidence="13" type="ORF">NA57DRAFT_61882</name>
</gene>
<evidence type="ECO:0000256" key="3">
    <source>
        <dbReference type="ARBA" id="ARBA00010031"/>
    </source>
</evidence>
<organism evidence="13 14">
    <name type="scientific">Rhizodiscina lignyota</name>
    <dbReference type="NCBI Taxonomy" id="1504668"/>
    <lineage>
        <taxon>Eukaryota</taxon>
        <taxon>Fungi</taxon>
        <taxon>Dikarya</taxon>
        <taxon>Ascomycota</taxon>
        <taxon>Pezizomycotina</taxon>
        <taxon>Dothideomycetes</taxon>
        <taxon>Pleosporomycetidae</taxon>
        <taxon>Aulographales</taxon>
        <taxon>Rhizodiscinaceae</taxon>
        <taxon>Rhizodiscina</taxon>
    </lineage>
</organism>
<dbReference type="Proteomes" id="UP000799772">
    <property type="component" value="Unassembled WGS sequence"/>
</dbReference>
<evidence type="ECO:0000256" key="4">
    <source>
        <dbReference type="ARBA" id="ARBA00022525"/>
    </source>
</evidence>
<evidence type="ECO:0000313" key="14">
    <source>
        <dbReference type="Proteomes" id="UP000799772"/>
    </source>
</evidence>
<keyword evidence="5" id="KW-0472">Membrane</keyword>
<evidence type="ECO:0000256" key="10">
    <source>
        <dbReference type="SAM" id="MobiDB-lite"/>
    </source>
</evidence>
<comment type="subcellular location">
    <subcellularLocation>
        <location evidence="1">Membrane</location>
        <topology evidence="1">Lipid-anchor</topology>
        <topology evidence="1">GPI-anchor</topology>
    </subcellularLocation>
    <subcellularLocation>
        <location evidence="2">Secreted</location>
    </subcellularLocation>
</comment>
<protein>
    <recommendedName>
        <fullName evidence="12">CFEM domain-containing protein</fullName>
    </recommendedName>
</protein>
<keyword evidence="5" id="KW-0325">Glycoprotein</keyword>
<dbReference type="GO" id="GO:0005576">
    <property type="term" value="C:extracellular region"/>
    <property type="evidence" value="ECO:0007669"/>
    <property type="project" value="UniProtKB-SubCell"/>
</dbReference>
<keyword evidence="14" id="KW-1185">Reference proteome</keyword>
<comment type="caution">
    <text evidence="13">The sequence shown here is derived from an EMBL/GenBank/DDBJ whole genome shotgun (WGS) entry which is preliminary data.</text>
</comment>
<reference evidence="13" key="1">
    <citation type="journal article" date="2020" name="Stud. Mycol.">
        <title>101 Dothideomycetes genomes: a test case for predicting lifestyles and emergence of pathogens.</title>
        <authorList>
            <person name="Haridas S."/>
            <person name="Albert R."/>
            <person name="Binder M."/>
            <person name="Bloem J."/>
            <person name="Labutti K."/>
            <person name="Salamov A."/>
            <person name="Andreopoulos B."/>
            <person name="Baker S."/>
            <person name="Barry K."/>
            <person name="Bills G."/>
            <person name="Bluhm B."/>
            <person name="Cannon C."/>
            <person name="Castanera R."/>
            <person name="Culley D."/>
            <person name="Daum C."/>
            <person name="Ezra D."/>
            <person name="Gonzalez J."/>
            <person name="Henrissat B."/>
            <person name="Kuo A."/>
            <person name="Liang C."/>
            <person name="Lipzen A."/>
            <person name="Lutzoni F."/>
            <person name="Magnuson J."/>
            <person name="Mondo S."/>
            <person name="Nolan M."/>
            <person name="Ohm R."/>
            <person name="Pangilinan J."/>
            <person name="Park H.-J."/>
            <person name="Ramirez L."/>
            <person name="Alfaro M."/>
            <person name="Sun H."/>
            <person name="Tritt A."/>
            <person name="Yoshinaga Y."/>
            <person name="Zwiers L.-H."/>
            <person name="Turgeon B."/>
            <person name="Goodwin S."/>
            <person name="Spatafora J."/>
            <person name="Crous P."/>
            <person name="Grigoriev I."/>
        </authorList>
    </citation>
    <scope>NUCLEOTIDE SEQUENCE</scope>
    <source>
        <strain evidence="13">CBS 133067</strain>
    </source>
</reference>
<evidence type="ECO:0000256" key="11">
    <source>
        <dbReference type="SAM" id="SignalP"/>
    </source>
</evidence>
<dbReference type="InterPro" id="IPR008427">
    <property type="entry name" value="Extracellular_membr_CFEM_dom"/>
</dbReference>
<feature type="compositionally biased region" description="Low complexity" evidence="10">
    <location>
        <begin position="122"/>
        <end position="134"/>
    </location>
</feature>
<feature type="disulfide bond" evidence="9">
    <location>
        <begin position="59"/>
        <end position="66"/>
    </location>
</feature>
<dbReference type="Pfam" id="PF05730">
    <property type="entry name" value="CFEM"/>
    <property type="match status" value="1"/>
</dbReference>
<dbReference type="EMBL" id="ML978140">
    <property type="protein sequence ID" value="KAF2093027.1"/>
    <property type="molecule type" value="Genomic_DNA"/>
</dbReference>
<evidence type="ECO:0000256" key="2">
    <source>
        <dbReference type="ARBA" id="ARBA00004613"/>
    </source>
</evidence>
<feature type="signal peptide" evidence="11">
    <location>
        <begin position="1"/>
        <end position="25"/>
    </location>
</feature>
<accession>A0A9P4M390</accession>
<dbReference type="AlphaFoldDB" id="A0A9P4M390"/>
<keyword evidence="8" id="KW-0449">Lipoprotein</keyword>
<feature type="compositionally biased region" description="Polar residues" evidence="10">
    <location>
        <begin position="135"/>
        <end position="148"/>
    </location>
</feature>
<feature type="compositionally biased region" description="Low complexity" evidence="10">
    <location>
        <begin position="150"/>
        <end position="164"/>
    </location>
</feature>
<evidence type="ECO:0000256" key="8">
    <source>
        <dbReference type="ARBA" id="ARBA00023288"/>
    </source>
</evidence>
<evidence type="ECO:0000256" key="5">
    <source>
        <dbReference type="ARBA" id="ARBA00022622"/>
    </source>
</evidence>
<evidence type="ECO:0000256" key="7">
    <source>
        <dbReference type="ARBA" id="ARBA00023157"/>
    </source>
</evidence>
<keyword evidence="4" id="KW-0964">Secreted</keyword>
<keyword evidence="5" id="KW-0336">GPI-anchor</keyword>
<dbReference type="PROSITE" id="PS52012">
    <property type="entry name" value="CFEM"/>
    <property type="match status" value="1"/>
</dbReference>
<evidence type="ECO:0000259" key="12">
    <source>
        <dbReference type="PROSITE" id="PS52012"/>
    </source>
</evidence>
<feature type="region of interest" description="Disordered" evidence="10">
    <location>
        <begin position="223"/>
        <end position="257"/>
    </location>
</feature>
<comment type="similarity">
    <text evidence="3">Belongs to the RBT5 family.</text>
</comment>
<feature type="compositionally biased region" description="Low complexity" evidence="10">
    <location>
        <begin position="227"/>
        <end position="249"/>
    </location>
</feature>
<sequence length="289" mass="29203">MLATGGASPFALFLLLAFSANLILAHGGDDNGDSGNGNVLNELPDCWDSCSKQTSGTDCSWYETNCICKLASDTSYLANTISCAKKACSNFEASQVDRFLSPIEFSCSLTSSGIEQSRLNDAQAAANSATSSAAQPKTSHKASTTQPPSALETTLETTLKATTTNSKGSTVAVEQPMQYGPSGVSSGEKSTSIIKSTVSIIPMPASTSSTLSAKQHTTTANGIVMAGGTPTPKSGTSTSTSASSTSTSQPGGGGTLFDSQGDAADLVSSRSCALVIIAGAASFIFAVAL</sequence>
<keyword evidence="7 9" id="KW-1015">Disulfide bond</keyword>
<feature type="chain" id="PRO_5040177550" description="CFEM domain-containing protein" evidence="11">
    <location>
        <begin position="26"/>
        <end position="289"/>
    </location>
</feature>
<feature type="domain" description="CFEM" evidence="12">
    <location>
        <begin position="8"/>
        <end position="134"/>
    </location>
</feature>
<evidence type="ECO:0000256" key="1">
    <source>
        <dbReference type="ARBA" id="ARBA00004589"/>
    </source>
</evidence>
<name>A0A9P4M390_9PEZI</name>
<dbReference type="OrthoDB" id="3695248at2759"/>
<comment type="caution">
    <text evidence="9">Lacks conserved residue(s) required for the propagation of feature annotation.</text>
</comment>
<proteinExistence type="inferred from homology"/>
<keyword evidence="6 11" id="KW-0732">Signal</keyword>
<evidence type="ECO:0000256" key="9">
    <source>
        <dbReference type="PROSITE-ProRule" id="PRU01356"/>
    </source>
</evidence>